<protein>
    <recommendedName>
        <fullName evidence="1">FERM domain-containing protein</fullName>
    </recommendedName>
</protein>
<dbReference type="InterPro" id="IPR041390">
    <property type="entry name" value="FADK_N"/>
</dbReference>
<organism evidence="2 3">
    <name type="scientific">Scylla paramamosain</name>
    <name type="common">Mud crab</name>
    <dbReference type="NCBI Taxonomy" id="85552"/>
    <lineage>
        <taxon>Eukaryota</taxon>
        <taxon>Metazoa</taxon>
        <taxon>Ecdysozoa</taxon>
        <taxon>Arthropoda</taxon>
        <taxon>Crustacea</taxon>
        <taxon>Multicrustacea</taxon>
        <taxon>Malacostraca</taxon>
        <taxon>Eumalacostraca</taxon>
        <taxon>Eucarida</taxon>
        <taxon>Decapoda</taxon>
        <taxon>Pleocyemata</taxon>
        <taxon>Brachyura</taxon>
        <taxon>Eubrachyura</taxon>
        <taxon>Portunoidea</taxon>
        <taxon>Portunidae</taxon>
        <taxon>Portuninae</taxon>
        <taxon>Scylla</taxon>
    </lineage>
</organism>
<name>A0AAW0SBQ1_SCYPA</name>
<feature type="non-terminal residue" evidence="2">
    <location>
        <position position="1"/>
    </location>
</feature>
<dbReference type="PROSITE" id="PS50057">
    <property type="entry name" value="FERM_3"/>
    <property type="match status" value="1"/>
</dbReference>
<gene>
    <name evidence="2" type="ORF">O3P69_011908</name>
</gene>
<evidence type="ECO:0000313" key="3">
    <source>
        <dbReference type="Proteomes" id="UP001487740"/>
    </source>
</evidence>
<feature type="domain" description="FERM" evidence="1">
    <location>
        <begin position="1"/>
        <end position="105"/>
    </location>
</feature>
<dbReference type="InterPro" id="IPR000299">
    <property type="entry name" value="FERM_domain"/>
</dbReference>
<dbReference type="AlphaFoldDB" id="A0AAW0SBQ1"/>
<dbReference type="EMBL" id="JARAKH010001818">
    <property type="protein sequence ID" value="KAK8372541.1"/>
    <property type="molecule type" value="Genomic_DNA"/>
</dbReference>
<evidence type="ECO:0000313" key="2">
    <source>
        <dbReference type="EMBL" id="KAK8372541.1"/>
    </source>
</evidence>
<proteinExistence type="predicted"/>
<dbReference type="Pfam" id="PF18038">
    <property type="entry name" value="FERM_N_2"/>
    <property type="match status" value="1"/>
</dbReference>
<sequence>GIIGTVISRQSLGGGGVRENTNMFALHLRNTITREVNWLQNDLTMAQVECRYPNLRGKDTKLELRVRYILEDLPLLCSKDRHTFNFFCEQRLISSRSPSASEGHY</sequence>
<accession>A0AAW0SBQ1</accession>
<dbReference type="SUPFAM" id="SSF54236">
    <property type="entry name" value="Ubiquitin-like"/>
    <property type="match status" value="1"/>
</dbReference>
<comment type="caution">
    <text evidence="2">The sequence shown here is derived from an EMBL/GenBank/DDBJ whole genome shotgun (WGS) entry which is preliminary data.</text>
</comment>
<evidence type="ECO:0000259" key="1">
    <source>
        <dbReference type="PROSITE" id="PS50057"/>
    </source>
</evidence>
<keyword evidence="3" id="KW-1185">Reference proteome</keyword>
<dbReference type="Proteomes" id="UP001487740">
    <property type="component" value="Unassembled WGS sequence"/>
</dbReference>
<reference evidence="2 3" key="1">
    <citation type="submission" date="2023-03" db="EMBL/GenBank/DDBJ databases">
        <title>High-quality genome of Scylla paramamosain provides insights in environmental adaptation.</title>
        <authorList>
            <person name="Zhang L."/>
        </authorList>
    </citation>
    <scope>NUCLEOTIDE SEQUENCE [LARGE SCALE GENOMIC DNA]</scope>
    <source>
        <strain evidence="2">LZ_2023a</strain>
        <tissue evidence="2">Muscle</tissue>
    </source>
</reference>
<dbReference type="Gene3D" id="3.10.20.90">
    <property type="entry name" value="Phosphatidylinositol 3-kinase Catalytic Subunit, Chain A, domain 1"/>
    <property type="match status" value="1"/>
</dbReference>
<dbReference type="InterPro" id="IPR029071">
    <property type="entry name" value="Ubiquitin-like_domsf"/>
</dbReference>